<protein>
    <submittedName>
        <fullName evidence="3">ABC transporter permease</fullName>
    </submittedName>
</protein>
<evidence type="ECO:0000259" key="2">
    <source>
        <dbReference type="Pfam" id="PF12704"/>
    </source>
</evidence>
<dbReference type="InterPro" id="IPR025857">
    <property type="entry name" value="MacB_PCD"/>
</dbReference>
<sequence length="391" mass="41561">MRGAFFLALAYLRHNAGRSLVLVLALALILFVPVATRLVLNAAEDQLTARAEATPLMIGARGSALDLMMNGLYFSADRPEPVSMAAVDRVWDSGLAVAIPLYVRYSAGGAPVVGTTLDYFDFRGLEFAEGRGLAVLGEAVLGARAAQRLGLRTGDPLISDPENLFDLAGSYPLEMLVVGVLAPTGTADDDAVFVDMNTAWVIEGLGHGHDDVIEQGMAVSVQDGNVLANAALTQFTRITADNIDSFHFHGAPETYPVSSVIAVPWDDRAGTILRGRYLGPEEQTRIVVPAQVVEGLLQTIFRIGRVLDAVFVIVGAAALIALGLAVFLSLRLRADEMATATRLGCHRLAIARMLSAEIILIVVAALSVATISVLVTLPYMNDVAVWLVTNA</sequence>
<evidence type="ECO:0000256" key="1">
    <source>
        <dbReference type="SAM" id="Phobius"/>
    </source>
</evidence>
<dbReference type="AlphaFoldDB" id="A0A849KZ38"/>
<keyword evidence="4" id="KW-1185">Reference proteome</keyword>
<evidence type="ECO:0000313" key="4">
    <source>
        <dbReference type="Proteomes" id="UP000572377"/>
    </source>
</evidence>
<dbReference type="PANTHER" id="PTHR43738">
    <property type="entry name" value="ABC TRANSPORTER, MEMBRANE PROTEIN"/>
    <property type="match status" value="1"/>
</dbReference>
<keyword evidence="1" id="KW-1133">Transmembrane helix</keyword>
<dbReference type="PANTHER" id="PTHR43738:SF2">
    <property type="entry name" value="ABC TRANSPORTER PERMEASE"/>
    <property type="match status" value="1"/>
</dbReference>
<reference evidence="3 4" key="1">
    <citation type="submission" date="2020-05" db="EMBL/GenBank/DDBJ databases">
        <title>Gimesia benthica sp. nov., a novel planctomycete isolated from a deep-sea water sample of the Northwest Indian Ocean.</title>
        <authorList>
            <person name="Wang J."/>
            <person name="Ruan C."/>
            <person name="Song L."/>
            <person name="Zhu Y."/>
            <person name="Li A."/>
            <person name="Zheng X."/>
            <person name="Wang L."/>
            <person name="Lu Z."/>
            <person name="Huang Y."/>
            <person name="Du W."/>
            <person name="Zhou Y."/>
            <person name="Huang L."/>
            <person name="Dai X."/>
        </authorList>
    </citation>
    <scope>NUCLEOTIDE SEQUENCE [LARGE SCALE GENOMIC DNA]</scope>
    <source>
        <strain evidence="3 4">YYQ-30</strain>
    </source>
</reference>
<organism evidence="3 4">
    <name type="scientific">Halovulum dunhuangense</name>
    <dbReference type="NCBI Taxonomy" id="1505036"/>
    <lineage>
        <taxon>Bacteria</taxon>
        <taxon>Pseudomonadati</taxon>
        <taxon>Pseudomonadota</taxon>
        <taxon>Alphaproteobacteria</taxon>
        <taxon>Rhodobacterales</taxon>
        <taxon>Paracoccaceae</taxon>
        <taxon>Halovulum</taxon>
    </lineage>
</organism>
<keyword evidence="1" id="KW-0812">Transmembrane</keyword>
<gene>
    <name evidence="3" type="ORF">HMH01_02010</name>
</gene>
<keyword evidence="1" id="KW-0472">Membrane</keyword>
<feature type="domain" description="MacB-like periplasmic core" evidence="2">
    <location>
        <begin position="23"/>
        <end position="230"/>
    </location>
</feature>
<evidence type="ECO:0000313" key="3">
    <source>
        <dbReference type="EMBL" id="NNU79202.1"/>
    </source>
</evidence>
<feature type="transmembrane region" description="Helical" evidence="1">
    <location>
        <begin position="353"/>
        <end position="377"/>
    </location>
</feature>
<dbReference type="Proteomes" id="UP000572377">
    <property type="component" value="Unassembled WGS sequence"/>
</dbReference>
<dbReference type="RefSeq" id="WP_171321971.1">
    <property type="nucleotide sequence ID" value="NZ_JABFBC010000001.1"/>
</dbReference>
<comment type="caution">
    <text evidence="3">The sequence shown here is derived from an EMBL/GenBank/DDBJ whole genome shotgun (WGS) entry which is preliminary data.</text>
</comment>
<proteinExistence type="predicted"/>
<dbReference type="InterPro" id="IPR051125">
    <property type="entry name" value="ABC-4/HrtB_transporter"/>
</dbReference>
<name>A0A849KZ38_9RHOB</name>
<dbReference type="EMBL" id="JABFBC010000001">
    <property type="protein sequence ID" value="NNU79202.1"/>
    <property type="molecule type" value="Genomic_DNA"/>
</dbReference>
<dbReference type="Pfam" id="PF12704">
    <property type="entry name" value="MacB_PCD"/>
    <property type="match status" value="1"/>
</dbReference>
<accession>A0A849KZ38</accession>
<feature type="transmembrane region" description="Helical" evidence="1">
    <location>
        <begin position="309"/>
        <end position="332"/>
    </location>
</feature>